<comment type="caution">
    <text evidence="2">The sequence shown here is derived from an EMBL/GenBank/DDBJ whole genome shotgun (WGS) entry which is preliminary data.</text>
</comment>
<dbReference type="Pfam" id="PF00149">
    <property type="entry name" value="Metallophos"/>
    <property type="match status" value="1"/>
</dbReference>
<accession>A0ABV3PYR8</accession>
<organism evidence="2 3">
    <name type="scientific">Jeotgalibacillus marinus</name>
    <dbReference type="NCBI Taxonomy" id="86667"/>
    <lineage>
        <taxon>Bacteria</taxon>
        <taxon>Bacillati</taxon>
        <taxon>Bacillota</taxon>
        <taxon>Bacilli</taxon>
        <taxon>Bacillales</taxon>
        <taxon>Caryophanaceae</taxon>
        <taxon>Jeotgalibacillus</taxon>
    </lineage>
</organism>
<dbReference type="InterPro" id="IPR051158">
    <property type="entry name" value="Metallophosphoesterase_sf"/>
</dbReference>
<dbReference type="PANTHER" id="PTHR31302">
    <property type="entry name" value="TRANSMEMBRANE PROTEIN WITH METALLOPHOSPHOESTERASE DOMAIN-RELATED"/>
    <property type="match status" value="1"/>
</dbReference>
<dbReference type="InterPro" id="IPR004843">
    <property type="entry name" value="Calcineurin-like_PHP"/>
</dbReference>
<dbReference type="PANTHER" id="PTHR31302:SF32">
    <property type="entry name" value="PHOSPHOESTERASE"/>
    <property type="match status" value="1"/>
</dbReference>
<dbReference type="RefSeq" id="WP_367777518.1">
    <property type="nucleotide sequence ID" value="NZ_JBFMIA010000001.1"/>
</dbReference>
<evidence type="ECO:0000259" key="1">
    <source>
        <dbReference type="Pfam" id="PF00149"/>
    </source>
</evidence>
<feature type="domain" description="Calcineurin-like phosphoesterase" evidence="1">
    <location>
        <begin position="44"/>
        <end position="200"/>
    </location>
</feature>
<evidence type="ECO:0000313" key="2">
    <source>
        <dbReference type="EMBL" id="MEW9500235.1"/>
    </source>
</evidence>
<dbReference type="SUPFAM" id="SSF56300">
    <property type="entry name" value="Metallo-dependent phosphatases"/>
    <property type="match status" value="1"/>
</dbReference>
<dbReference type="EMBL" id="JBFMIA010000001">
    <property type="protein sequence ID" value="MEW9500235.1"/>
    <property type="molecule type" value="Genomic_DNA"/>
</dbReference>
<name>A0ABV3PYR8_9BACL</name>
<gene>
    <name evidence="2" type="ORF">AB1471_00295</name>
</gene>
<dbReference type="Gene3D" id="3.60.21.10">
    <property type="match status" value="1"/>
</dbReference>
<protein>
    <submittedName>
        <fullName evidence="2">Metallophosphoesterase</fullName>
    </submittedName>
</protein>
<keyword evidence="3" id="KW-1185">Reference proteome</keyword>
<sequence length="262" mass="29946">MKSWFFVLLSGLSFGLFMLKRAFEKNVVSTSIRLNRYTSSSELSIFFISDIHRRSISEKWIKKVPPTDIVMIGGDIMEKGVPFSRVEHNIRLLKEVAPVFFVFGNNDEEVEKDRLESLLLKYEVTILENKAVKWHLEDGQSIWLAGIGDINYQKDDLKRAISEIDNEDLIVLMSHDPRVIHKLDDQQKTIDFIVSGHTHGGQIRLFDYSPYDKGGMTTVNSNSIHLISNGFGTTLVPFRLGAKSETHHIILQNKKSDESTLH</sequence>
<proteinExistence type="predicted"/>
<reference evidence="2 3" key="1">
    <citation type="journal article" date="1979" name="Int. J. Syst. Evol. Microbiol.">
        <title>Bacillus globisporus subsp. marinus subsp. nov.</title>
        <authorList>
            <person name="Liu H."/>
        </authorList>
    </citation>
    <scope>NUCLEOTIDE SEQUENCE [LARGE SCALE GENOMIC DNA]</scope>
    <source>
        <strain evidence="2 3">DSM 1297</strain>
    </source>
</reference>
<dbReference type="InterPro" id="IPR029052">
    <property type="entry name" value="Metallo-depent_PP-like"/>
</dbReference>
<evidence type="ECO:0000313" key="3">
    <source>
        <dbReference type="Proteomes" id="UP001556040"/>
    </source>
</evidence>
<dbReference type="Proteomes" id="UP001556040">
    <property type="component" value="Unassembled WGS sequence"/>
</dbReference>